<evidence type="ECO:0000256" key="2">
    <source>
        <dbReference type="ARBA" id="ARBA00010484"/>
    </source>
</evidence>
<evidence type="ECO:0000259" key="14">
    <source>
        <dbReference type="Pfam" id="PF01595"/>
    </source>
</evidence>
<comment type="subcellular location">
    <subcellularLocation>
        <location evidence="1">Cell membrane</location>
        <topology evidence="1">Multi-pass membrane protein</topology>
    </subcellularLocation>
</comment>
<keyword evidence="7 12" id="KW-1133">Transmembrane helix</keyword>
<keyword evidence="9" id="KW-0129">CBS domain</keyword>
<feature type="domain" description="CNNM transmembrane" evidence="14">
    <location>
        <begin position="425"/>
        <end position="594"/>
    </location>
</feature>
<dbReference type="SUPFAM" id="SSF54631">
    <property type="entry name" value="CBS-domain pair"/>
    <property type="match status" value="1"/>
</dbReference>
<dbReference type="GO" id="GO:0022857">
    <property type="term" value="F:transmembrane transporter activity"/>
    <property type="evidence" value="ECO:0007669"/>
    <property type="project" value="TreeGrafter"/>
</dbReference>
<keyword evidence="10 12" id="KW-0472">Membrane</keyword>
<accession>A0A9N8L5Z8</accession>
<keyword evidence="8" id="KW-0406">Ion transport</keyword>
<dbReference type="Pfam" id="PF01595">
    <property type="entry name" value="CNNM"/>
    <property type="match status" value="1"/>
</dbReference>
<sequence length="1028" mass="115859">MAQVLNVVRTCGLLTYLFFYVHANVNNTSEPRIISLNVDEKICDRLNCKYLLSVEGGEFLGHYSWRLTPVERSGGGECDVIFPNYEIKEVLTTQWKTKLEVTFPISNSRVYFCVYKNRVKNNPFGGKWVHQGAEHYLDVNNENLQETKNLDITLKDQVEEIQRPNTKWVDLTHDTDINQKTPPRLTREEKQDIEVLINNNYVPLSEIQEQETNVKEKIVKDPEDTIQRLKRDAQNDSKVLQTIQKAVTEGLDIVSESFPSGIVRMPRDVTVPAADFSSVRSYPFSVNIEGLRVEESKKEPKIVDGVPSVLADSAVTLRLFGDGLTSRTVIAFTHEIQQYGQPCKFLLKGEYMVKEGSLRARTALFDVVAPPPITDSKLYICAKNLKIGVDDPFNDEEKYLHQGTETYKMLASHTSLLPLWVSLTLILTCLTFSALFSGLNLGLMSLDRTELKIISNTGTEQERKYARAIMPVRDHGNYLLCSILLGNVAVNSTFTILLDELTSGLFAVIFSTLAIVLLGEITPQAICSRHGLMVGAKSIMITKAVMALTAPLAFPVSKLLDYFLGEEIGSVYNRERLKELVKVTTDVNDLDKDEVNIISGALELRKKTVSDVMTKLEDVFMLPISSVLDFETMSEIVKSGYSRIPVYEGSRGNIITVLFIKDLAFVDPDDNTPLRTLCQYYQNPCNFVFEDVTLDVMFKQFKEGHKGHMAFVHRINNEGEGDPFYETIGLVTLEDVIEEMIQAEIVDETDVFLDNRSKRRRNRPANKLQDFAAFAERHENQRIHISPQLTLATFQFLSTSVDAFRPDTVSETVLRRLLKQDVIHHIKLKGKTKKDPSTYVFQQGKPVDYFVLILEGRVEVTVGRENLVFEAGPFTYFGVQALTQNVGLAESPTPSAMGSLQNINMDSMLRHTFVPDYSVRAITELFYLTVKRSLYLAAKRATLMEKGALSKGATNEQFDTEVDKLLQSVDEDISISGEHKTPSRQVSPHPQPVSASPHTRSSFASRTSPEGRNGDVFARADEQEKLLQ</sequence>
<dbReference type="PANTHER" id="PTHR12064:SF94">
    <property type="entry name" value="UNEXTENDED PROTEIN"/>
    <property type="match status" value="1"/>
</dbReference>
<dbReference type="SUPFAM" id="SSF51206">
    <property type="entry name" value="cAMP-binding domain-like"/>
    <property type="match status" value="1"/>
</dbReference>
<dbReference type="FunFam" id="3.10.580.10:FF:000001">
    <property type="entry name" value="Putative metal transporter CNNM3 isoform 2"/>
    <property type="match status" value="1"/>
</dbReference>
<name>A0A9N8L5Z8_CHRIL</name>
<keyword evidence="6" id="KW-0677">Repeat</keyword>
<dbReference type="GO" id="GO:0006811">
    <property type="term" value="P:monoatomic ion transport"/>
    <property type="evidence" value="ECO:0007669"/>
    <property type="project" value="UniProtKB-KW"/>
</dbReference>
<evidence type="ECO:0000256" key="11">
    <source>
        <dbReference type="SAM" id="MobiDB-lite"/>
    </source>
</evidence>
<dbReference type="InterPro" id="IPR018490">
    <property type="entry name" value="cNMP-bd_dom_sf"/>
</dbReference>
<evidence type="ECO:0000256" key="8">
    <source>
        <dbReference type="ARBA" id="ARBA00023065"/>
    </source>
</evidence>
<evidence type="ECO:0000256" key="4">
    <source>
        <dbReference type="ARBA" id="ARBA00022475"/>
    </source>
</evidence>
<feature type="compositionally biased region" description="Basic and acidic residues" evidence="11">
    <location>
        <begin position="1018"/>
        <end position="1028"/>
    </location>
</feature>
<evidence type="ECO:0000256" key="12">
    <source>
        <dbReference type="SAM" id="Phobius"/>
    </source>
</evidence>
<dbReference type="InterPro" id="IPR044751">
    <property type="entry name" value="Ion_transp-like_CBS"/>
</dbReference>
<dbReference type="Gene3D" id="3.10.580.10">
    <property type="entry name" value="CBS-domain"/>
    <property type="match status" value="1"/>
</dbReference>
<proteinExistence type="inferred from homology"/>
<evidence type="ECO:0000256" key="13">
    <source>
        <dbReference type="SAM" id="SignalP"/>
    </source>
</evidence>
<evidence type="ECO:0000256" key="9">
    <source>
        <dbReference type="ARBA" id="ARBA00023122"/>
    </source>
</evidence>
<dbReference type="InterPro" id="IPR002550">
    <property type="entry name" value="CNNM"/>
</dbReference>
<feature type="chain" id="PRO_5040469793" description="CNNM transmembrane domain-containing protein" evidence="13">
    <location>
        <begin position="24"/>
        <end position="1028"/>
    </location>
</feature>
<dbReference type="InterPro" id="IPR000595">
    <property type="entry name" value="cNMP-bd_dom"/>
</dbReference>
<dbReference type="Proteomes" id="UP001154114">
    <property type="component" value="Chromosome 28"/>
</dbReference>
<keyword evidence="3" id="KW-0813">Transport</keyword>
<evidence type="ECO:0000256" key="7">
    <source>
        <dbReference type="ARBA" id="ARBA00022989"/>
    </source>
</evidence>
<dbReference type="EMBL" id="LR824031">
    <property type="protein sequence ID" value="CAD0206378.1"/>
    <property type="molecule type" value="Genomic_DNA"/>
</dbReference>
<evidence type="ECO:0000256" key="6">
    <source>
        <dbReference type="ARBA" id="ARBA00022737"/>
    </source>
</evidence>
<evidence type="ECO:0000256" key="5">
    <source>
        <dbReference type="ARBA" id="ARBA00022692"/>
    </source>
</evidence>
<dbReference type="PANTHER" id="PTHR12064">
    <property type="entry name" value="METAL TRANSPORTER CNNM"/>
    <property type="match status" value="1"/>
</dbReference>
<dbReference type="OrthoDB" id="5353557at2759"/>
<dbReference type="GO" id="GO:0005886">
    <property type="term" value="C:plasma membrane"/>
    <property type="evidence" value="ECO:0007669"/>
    <property type="project" value="UniProtKB-SubCell"/>
</dbReference>
<evidence type="ECO:0000313" key="15">
    <source>
        <dbReference type="EMBL" id="CAD0206378.1"/>
    </source>
</evidence>
<feature type="transmembrane region" description="Helical" evidence="12">
    <location>
        <begin position="477"/>
        <end position="498"/>
    </location>
</feature>
<dbReference type="InterPro" id="IPR045095">
    <property type="entry name" value="ACDP"/>
</dbReference>
<evidence type="ECO:0000256" key="3">
    <source>
        <dbReference type="ARBA" id="ARBA00022448"/>
    </source>
</evidence>
<gene>
    <name evidence="15" type="ORF">CINC_LOCUS8672</name>
</gene>
<feature type="compositionally biased region" description="Polar residues" evidence="11">
    <location>
        <begin position="983"/>
        <end position="1010"/>
    </location>
</feature>
<keyword evidence="5 12" id="KW-0812">Transmembrane</keyword>
<feature type="transmembrane region" description="Helical" evidence="12">
    <location>
        <begin position="534"/>
        <end position="554"/>
    </location>
</feature>
<dbReference type="CDD" id="cd00038">
    <property type="entry name" value="CAP_ED"/>
    <property type="match status" value="1"/>
</dbReference>
<dbReference type="AlphaFoldDB" id="A0A9N8L5Z8"/>
<keyword evidence="4" id="KW-1003">Cell membrane</keyword>
<feature type="signal peptide" evidence="13">
    <location>
        <begin position="1"/>
        <end position="23"/>
    </location>
</feature>
<dbReference type="InterPro" id="IPR014710">
    <property type="entry name" value="RmlC-like_jellyroll"/>
</dbReference>
<evidence type="ECO:0000256" key="1">
    <source>
        <dbReference type="ARBA" id="ARBA00004651"/>
    </source>
</evidence>
<dbReference type="CDD" id="cd04590">
    <property type="entry name" value="CBS_pair_CorC_HlyC_assoc"/>
    <property type="match status" value="1"/>
</dbReference>
<organism evidence="15 16">
    <name type="scientific">Chrysodeixis includens</name>
    <name type="common">Soybean looper</name>
    <name type="synonym">Pseudoplusia includens</name>
    <dbReference type="NCBI Taxonomy" id="689277"/>
    <lineage>
        <taxon>Eukaryota</taxon>
        <taxon>Metazoa</taxon>
        <taxon>Ecdysozoa</taxon>
        <taxon>Arthropoda</taxon>
        <taxon>Hexapoda</taxon>
        <taxon>Insecta</taxon>
        <taxon>Pterygota</taxon>
        <taxon>Neoptera</taxon>
        <taxon>Endopterygota</taxon>
        <taxon>Lepidoptera</taxon>
        <taxon>Glossata</taxon>
        <taxon>Ditrysia</taxon>
        <taxon>Noctuoidea</taxon>
        <taxon>Noctuidae</taxon>
        <taxon>Plusiinae</taxon>
        <taxon>Chrysodeixis</taxon>
    </lineage>
</organism>
<feature type="transmembrane region" description="Helical" evidence="12">
    <location>
        <begin position="504"/>
        <end position="522"/>
    </location>
</feature>
<dbReference type="Gene3D" id="2.60.120.10">
    <property type="entry name" value="Jelly Rolls"/>
    <property type="match status" value="1"/>
</dbReference>
<evidence type="ECO:0000256" key="10">
    <source>
        <dbReference type="ARBA" id="ARBA00023136"/>
    </source>
</evidence>
<comment type="similarity">
    <text evidence="2">Belongs to the ACDP family.</text>
</comment>
<keyword evidence="13" id="KW-0732">Signal</keyword>
<dbReference type="GO" id="GO:0010960">
    <property type="term" value="P:magnesium ion homeostasis"/>
    <property type="evidence" value="ECO:0007669"/>
    <property type="project" value="InterPro"/>
</dbReference>
<keyword evidence="16" id="KW-1185">Reference proteome</keyword>
<dbReference type="Pfam" id="PF25562">
    <property type="entry name" value="CNBH_CNNM2_C"/>
    <property type="match status" value="1"/>
</dbReference>
<reference evidence="15" key="1">
    <citation type="submission" date="2021-12" db="EMBL/GenBank/DDBJ databases">
        <authorList>
            <person name="King R."/>
        </authorList>
    </citation>
    <scope>NUCLEOTIDE SEQUENCE</scope>
</reference>
<protein>
    <recommendedName>
        <fullName evidence="14">CNNM transmembrane domain-containing protein</fullName>
    </recommendedName>
</protein>
<feature type="region of interest" description="Disordered" evidence="11">
    <location>
        <begin position="976"/>
        <end position="1028"/>
    </location>
</feature>
<feature type="transmembrane region" description="Helical" evidence="12">
    <location>
        <begin position="419"/>
        <end position="443"/>
    </location>
</feature>
<evidence type="ECO:0000313" key="16">
    <source>
        <dbReference type="Proteomes" id="UP001154114"/>
    </source>
</evidence>
<dbReference type="InterPro" id="IPR046342">
    <property type="entry name" value="CBS_dom_sf"/>
</dbReference>